<evidence type="ECO:0000256" key="1">
    <source>
        <dbReference type="SAM" id="SignalP"/>
    </source>
</evidence>
<accession>A0A0N5BYV6</accession>
<name>A0A0N5BYV6_STREA</name>
<sequence length="122" mass="14514">MRILKILVIFLIISISKYFGSANYAKYFVILYPKCNCPNENITMEMKNHQMPKKFFEKKNGSCNDLHGLQACCVPSYSHKQQYVEITHTCGKEKIIRMYLYDQCEFINDIDNIYSYHCYEPR</sequence>
<keyword evidence="1" id="KW-0732">Signal</keyword>
<evidence type="ECO:0000313" key="3">
    <source>
        <dbReference type="WBParaSite" id="SPAL_0001095400.1"/>
    </source>
</evidence>
<proteinExistence type="predicted"/>
<dbReference type="WBParaSite" id="SPAL_0001095400.1">
    <property type="protein sequence ID" value="SPAL_0001095400.1"/>
    <property type="gene ID" value="SPAL_0001095400"/>
</dbReference>
<feature type="signal peptide" evidence="1">
    <location>
        <begin position="1"/>
        <end position="22"/>
    </location>
</feature>
<organism evidence="2 3">
    <name type="scientific">Strongyloides papillosus</name>
    <name type="common">Intestinal threadworm</name>
    <dbReference type="NCBI Taxonomy" id="174720"/>
    <lineage>
        <taxon>Eukaryota</taxon>
        <taxon>Metazoa</taxon>
        <taxon>Ecdysozoa</taxon>
        <taxon>Nematoda</taxon>
        <taxon>Chromadorea</taxon>
        <taxon>Rhabditida</taxon>
        <taxon>Tylenchina</taxon>
        <taxon>Panagrolaimomorpha</taxon>
        <taxon>Strongyloidoidea</taxon>
        <taxon>Strongyloididae</taxon>
        <taxon>Strongyloides</taxon>
    </lineage>
</organism>
<dbReference type="AlphaFoldDB" id="A0A0N5BYV6"/>
<evidence type="ECO:0000313" key="2">
    <source>
        <dbReference type="Proteomes" id="UP000046392"/>
    </source>
</evidence>
<feature type="chain" id="PRO_5005895065" evidence="1">
    <location>
        <begin position="23"/>
        <end position="122"/>
    </location>
</feature>
<reference evidence="3" key="1">
    <citation type="submission" date="2017-02" db="UniProtKB">
        <authorList>
            <consortium name="WormBaseParasite"/>
        </authorList>
    </citation>
    <scope>IDENTIFICATION</scope>
</reference>
<keyword evidence="2" id="KW-1185">Reference proteome</keyword>
<dbReference type="Proteomes" id="UP000046392">
    <property type="component" value="Unplaced"/>
</dbReference>
<protein>
    <submittedName>
        <fullName evidence="3">Uncharacterized protein</fullName>
    </submittedName>
</protein>